<keyword evidence="2" id="KW-1185">Reference proteome</keyword>
<dbReference type="GO" id="GO:0008168">
    <property type="term" value="F:methyltransferase activity"/>
    <property type="evidence" value="ECO:0007669"/>
    <property type="project" value="UniProtKB-KW"/>
</dbReference>
<dbReference type="PANTHER" id="PTHR43712:SF2">
    <property type="entry name" value="O-METHYLTRANSFERASE CICE"/>
    <property type="match status" value="1"/>
</dbReference>
<dbReference type="AlphaFoldDB" id="A0A2J6RUN2"/>
<proteinExistence type="predicted"/>
<dbReference type="GO" id="GO:0032259">
    <property type="term" value="P:methylation"/>
    <property type="evidence" value="ECO:0007669"/>
    <property type="project" value="UniProtKB-KW"/>
</dbReference>
<keyword evidence="1" id="KW-0489">Methyltransferase</keyword>
<sequence>MKRGYSKIPINDIAIPGEGADSISTAVDIIMLATFASRERTEADWTKLLESVGLRVLNIWTYERGAWSLTEAEPA</sequence>
<dbReference type="OrthoDB" id="3340390at2759"/>
<dbReference type="PROSITE" id="PS51683">
    <property type="entry name" value="SAM_OMT_II"/>
    <property type="match status" value="1"/>
</dbReference>
<protein>
    <submittedName>
        <fullName evidence="1">Putative O-methyltransferase</fullName>
    </submittedName>
</protein>
<keyword evidence="1" id="KW-0808">Transferase</keyword>
<evidence type="ECO:0000313" key="1">
    <source>
        <dbReference type="EMBL" id="PMD42173.1"/>
    </source>
</evidence>
<reference evidence="1 2" key="1">
    <citation type="submission" date="2016-04" db="EMBL/GenBank/DDBJ databases">
        <title>A degradative enzymes factory behind the ericoid mycorrhizal symbiosis.</title>
        <authorList>
            <consortium name="DOE Joint Genome Institute"/>
            <person name="Martino E."/>
            <person name="Morin E."/>
            <person name="Grelet G."/>
            <person name="Kuo A."/>
            <person name="Kohler A."/>
            <person name="Daghino S."/>
            <person name="Barry K."/>
            <person name="Choi C."/>
            <person name="Cichocki N."/>
            <person name="Clum A."/>
            <person name="Copeland A."/>
            <person name="Hainaut M."/>
            <person name="Haridas S."/>
            <person name="Labutti K."/>
            <person name="Lindquist E."/>
            <person name="Lipzen A."/>
            <person name="Khouja H.-R."/>
            <person name="Murat C."/>
            <person name="Ohm R."/>
            <person name="Olson A."/>
            <person name="Spatafora J."/>
            <person name="Veneault-Fourrey C."/>
            <person name="Henrissat B."/>
            <person name="Grigoriev I."/>
            <person name="Martin F."/>
            <person name="Perotto S."/>
        </authorList>
    </citation>
    <scope>NUCLEOTIDE SEQUENCE [LARGE SCALE GENOMIC DNA]</scope>
    <source>
        <strain evidence="1 2">F</strain>
    </source>
</reference>
<gene>
    <name evidence="1" type="ORF">L207DRAFT_425021</name>
</gene>
<dbReference type="SUPFAM" id="SSF53335">
    <property type="entry name" value="S-adenosyl-L-methionine-dependent methyltransferases"/>
    <property type="match status" value="1"/>
</dbReference>
<organism evidence="1 2">
    <name type="scientific">Hyaloscypha variabilis (strain UAMH 11265 / GT02V1 / F)</name>
    <name type="common">Meliniomyces variabilis</name>
    <dbReference type="NCBI Taxonomy" id="1149755"/>
    <lineage>
        <taxon>Eukaryota</taxon>
        <taxon>Fungi</taxon>
        <taxon>Dikarya</taxon>
        <taxon>Ascomycota</taxon>
        <taxon>Pezizomycotina</taxon>
        <taxon>Leotiomycetes</taxon>
        <taxon>Helotiales</taxon>
        <taxon>Hyaloscyphaceae</taxon>
        <taxon>Hyaloscypha</taxon>
        <taxon>Hyaloscypha variabilis</taxon>
    </lineage>
</organism>
<evidence type="ECO:0000313" key="2">
    <source>
        <dbReference type="Proteomes" id="UP000235786"/>
    </source>
</evidence>
<accession>A0A2J6RUN2</accession>
<dbReference type="InterPro" id="IPR016461">
    <property type="entry name" value="COMT-like"/>
</dbReference>
<dbReference type="Proteomes" id="UP000235786">
    <property type="component" value="Unassembled WGS sequence"/>
</dbReference>
<dbReference type="InterPro" id="IPR029063">
    <property type="entry name" value="SAM-dependent_MTases_sf"/>
</dbReference>
<dbReference type="PANTHER" id="PTHR43712">
    <property type="entry name" value="PUTATIVE (AFU_ORTHOLOGUE AFUA_4G14580)-RELATED"/>
    <property type="match status" value="1"/>
</dbReference>
<name>A0A2J6RUN2_HYAVF</name>
<dbReference type="Gene3D" id="3.40.50.150">
    <property type="entry name" value="Vaccinia Virus protein VP39"/>
    <property type="match status" value="1"/>
</dbReference>
<dbReference type="EMBL" id="KZ613943">
    <property type="protein sequence ID" value="PMD42173.1"/>
    <property type="molecule type" value="Genomic_DNA"/>
</dbReference>